<name>A0A3P7E1T8_WUCBA</name>
<dbReference type="Proteomes" id="UP000270924">
    <property type="component" value="Unassembled WGS sequence"/>
</dbReference>
<dbReference type="EMBL" id="UYWW01001528">
    <property type="protein sequence ID" value="VDM10637.1"/>
    <property type="molecule type" value="Genomic_DNA"/>
</dbReference>
<keyword evidence="2" id="KW-1185">Reference proteome</keyword>
<dbReference type="InParanoid" id="A0A3P7E1T8"/>
<evidence type="ECO:0000313" key="1">
    <source>
        <dbReference type="EMBL" id="VDM10637.1"/>
    </source>
</evidence>
<sequence>MSIFLGSMSQRYNYTIKALEGRQFIQRNFVTLPEKGFKYSNRVISLNERFSVIERGYILVPDLKNIKRDFQKNVRLISRVPVTRNEQKQQKISNFAIKTKKK</sequence>
<gene>
    <name evidence="1" type="ORF">WBA_LOCUS4023</name>
</gene>
<organism evidence="1 2">
    <name type="scientific">Wuchereria bancrofti</name>
    <dbReference type="NCBI Taxonomy" id="6293"/>
    <lineage>
        <taxon>Eukaryota</taxon>
        <taxon>Metazoa</taxon>
        <taxon>Ecdysozoa</taxon>
        <taxon>Nematoda</taxon>
        <taxon>Chromadorea</taxon>
        <taxon>Rhabditida</taxon>
        <taxon>Spirurina</taxon>
        <taxon>Spiruromorpha</taxon>
        <taxon>Filarioidea</taxon>
        <taxon>Onchocercidae</taxon>
        <taxon>Wuchereria</taxon>
    </lineage>
</organism>
<dbReference type="OMA" id="QFIQRNF"/>
<accession>A0A3P7E1T8</accession>
<evidence type="ECO:0000313" key="2">
    <source>
        <dbReference type="Proteomes" id="UP000270924"/>
    </source>
</evidence>
<dbReference type="AlphaFoldDB" id="A0A3P7E1T8"/>
<reference evidence="1 2" key="1">
    <citation type="submission" date="2018-11" db="EMBL/GenBank/DDBJ databases">
        <authorList>
            <consortium name="Pathogen Informatics"/>
        </authorList>
    </citation>
    <scope>NUCLEOTIDE SEQUENCE [LARGE SCALE GENOMIC DNA]</scope>
</reference>
<proteinExistence type="predicted"/>
<protein>
    <submittedName>
        <fullName evidence="1">Uncharacterized protein</fullName>
    </submittedName>
</protein>
<dbReference type="OrthoDB" id="5849438at2759"/>